<comment type="caution">
    <text evidence="2">The sequence shown here is derived from an EMBL/GenBank/DDBJ whole genome shotgun (WGS) entry which is preliminary data.</text>
</comment>
<organism evidence="2 3">
    <name type="scientific">Bacillus pumilus</name>
    <name type="common">Bacillus mesentericus</name>
    <dbReference type="NCBI Taxonomy" id="1408"/>
    <lineage>
        <taxon>Bacteria</taxon>
        <taxon>Bacillati</taxon>
        <taxon>Bacillota</taxon>
        <taxon>Bacilli</taxon>
        <taxon>Bacillales</taxon>
        <taxon>Bacillaceae</taxon>
        <taxon>Bacillus</taxon>
    </lineage>
</organism>
<gene>
    <name evidence="2" type="ORF">CEY02_18735</name>
</gene>
<dbReference type="Proteomes" id="UP000228754">
    <property type="component" value="Unassembled WGS sequence"/>
</dbReference>
<protein>
    <submittedName>
        <fullName evidence="2">Uncharacterized protein</fullName>
    </submittedName>
</protein>
<keyword evidence="1" id="KW-0812">Transmembrane</keyword>
<feature type="transmembrane region" description="Helical" evidence="1">
    <location>
        <begin position="25"/>
        <end position="43"/>
    </location>
</feature>
<keyword evidence="1" id="KW-1133">Transmembrane helix</keyword>
<reference evidence="2 3" key="1">
    <citation type="submission" date="2017-06" db="EMBL/GenBank/DDBJ databases">
        <title>Draft Genome Sequence of Bacillus sp Strain 36R Isolated from saline sediment at Atanasia, Sonora, Mexico.</title>
        <authorList>
            <person name="Sanchez Diaz R."/>
            <person name="Quiroz Macias M.E."/>
            <person name="Ibarra Gamez J.C."/>
            <person name="Enciso Ibarra J."/>
            <person name="Gomez Gil B."/>
            <person name="Galaviz Silva L."/>
        </authorList>
    </citation>
    <scope>NUCLEOTIDE SEQUENCE [LARGE SCALE GENOMIC DNA]</scope>
    <source>
        <strain evidence="2 3">36R_ATNSAL</strain>
    </source>
</reference>
<name>A0A2A5IMF4_BACPU</name>
<sequence>MRKKAAAAEGKSPIYTVVTDNDTFLYFRLLALSSSALLSNWLFESMRFLSIMLQSESNFLMLNFSILRISVNRITHSCPIEKNTSKVLFWITTIRFQTKRYVSTVGISPQKLAFILYTQAAIMRLLKIMESEKMFEMVGKQISSLLMVS</sequence>
<proteinExistence type="predicted"/>
<evidence type="ECO:0000313" key="3">
    <source>
        <dbReference type="Proteomes" id="UP000228754"/>
    </source>
</evidence>
<dbReference type="EMBL" id="NKHG01000118">
    <property type="protein sequence ID" value="PCK18584.1"/>
    <property type="molecule type" value="Genomic_DNA"/>
</dbReference>
<evidence type="ECO:0000313" key="2">
    <source>
        <dbReference type="EMBL" id="PCK18584.1"/>
    </source>
</evidence>
<accession>A0A2A5IMF4</accession>
<evidence type="ECO:0000256" key="1">
    <source>
        <dbReference type="SAM" id="Phobius"/>
    </source>
</evidence>
<keyword evidence="1" id="KW-0472">Membrane</keyword>
<dbReference type="AlphaFoldDB" id="A0A2A5IMF4"/>